<dbReference type="Gene3D" id="2.40.50.100">
    <property type="match status" value="1"/>
</dbReference>
<comment type="similarity">
    <text evidence="4">Belongs to the 2-oxoacid dehydrogenase family.</text>
</comment>
<dbReference type="InterPro" id="IPR001078">
    <property type="entry name" value="2-oxoacid_DH_actylTfrase"/>
</dbReference>
<dbReference type="NCBIfam" id="NF004309">
    <property type="entry name" value="PRK05704.1"/>
    <property type="match status" value="1"/>
</dbReference>
<comment type="cofactor">
    <cofactor evidence="1">
        <name>(R)-lipoate</name>
        <dbReference type="ChEBI" id="CHEBI:83088"/>
    </cofactor>
</comment>
<dbReference type="SUPFAM" id="SSF52777">
    <property type="entry name" value="CoA-dependent acyltransferases"/>
    <property type="match status" value="1"/>
</dbReference>
<dbReference type="GO" id="GO:0005829">
    <property type="term" value="C:cytosol"/>
    <property type="evidence" value="ECO:0007669"/>
    <property type="project" value="TreeGrafter"/>
</dbReference>
<evidence type="ECO:0000259" key="12">
    <source>
        <dbReference type="PROSITE" id="PS50968"/>
    </source>
</evidence>
<dbReference type="RefSeq" id="WP_006930003.1">
    <property type="nucleotide sequence ID" value="NZ_CM001402.1"/>
</dbReference>
<dbReference type="InterPro" id="IPR023213">
    <property type="entry name" value="CAT-like_dom_sf"/>
</dbReference>
<dbReference type="SUPFAM" id="SSF51230">
    <property type="entry name" value="Single hybrid motif"/>
    <property type="match status" value="1"/>
</dbReference>
<dbReference type="NCBIfam" id="TIGR01347">
    <property type="entry name" value="sucB"/>
    <property type="match status" value="1"/>
</dbReference>
<evidence type="ECO:0000256" key="2">
    <source>
        <dbReference type="ARBA" id="ARBA00004052"/>
    </source>
</evidence>
<evidence type="ECO:0000256" key="8">
    <source>
        <dbReference type="ARBA" id="ARBA00023315"/>
    </source>
</evidence>
<keyword evidence="6 14" id="KW-0808">Transferase</keyword>
<proteinExistence type="inferred from homology"/>
<keyword evidence="15" id="KW-1185">Reference proteome</keyword>
<comment type="catalytic activity">
    <reaction evidence="9">
        <text>N(6)-[(R)-dihydrolipoyl]-L-lysyl-[protein] + succinyl-CoA = N(6)-[(R)-S(8)-succinyldihydrolipoyl]-L-lysyl-[protein] + CoA</text>
        <dbReference type="Rhea" id="RHEA:15213"/>
        <dbReference type="Rhea" id="RHEA-COMP:10475"/>
        <dbReference type="Rhea" id="RHEA-COMP:20092"/>
        <dbReference type="ChEBI" id="CHEBI:57287"/>
        <dbReference type="ChEBI" id="CHEBI:57292"/>
        <dbReference type="ChEBI" id="CHEBI:83100"/>
        <dbReference type="ChEBI" id="CHEBI:83120"/>
        <dbReference type="EC" id="2.3.1.61"/>
    </reaction>
</comment>
<dbReference type="PaxDb" id="880073-Calab_3041"/>
<keyword evidence="5" id="KW-0816">Tricarboxylic acid cycle</keyword>
<dbReference type="OrthoDB" id="9805770at2"/>
<dbReference type="EMBL" id="CM001402">
    <property type="protein sequence ID" value="EHO42647.1"/>
    <property type="molecule type" value="Genomic_DNA"/>
</dbReference>
<feature type="compositionally biased region" description="Basic and acidic residues" evidence="11">
    <location>
        <begin position="162"/>
        <end position="171"/>
    </location>
</feature>
<evidence type="ECO:0000256" key="3">
    <source>
        <dbReference type="ARBA" id="ARBA00005145"/>
    </source>
</evidence>
<dbReference type="STRING" id="880073.Cabys_1912"/>
<evidence type="ECO:0000313" key="16">
    <source>
        <dbReference type="Proteomes" id="UP000183868"/>
    </source>
</evidence>
<dbReference type="InterPro" id="IPR006255">
    <property type="entry name" value="SucB"/>
</dbReference>
<dbReference type="Pfam" id="PF00364">
    <property type="entry name" value="Biotin_lipoyl"/>
    <property type="match status" value="1"/>
</dbReference>
<dbReference type="FunCoup" id="H1XT80">
    <property type="interactions" value="550"/>
</dbReference>
<evidence type="ECO:0000256" key="4">
    <source>
        <dbReference type="ARBA" id="ARBA00007317"/>
    </source>
</evidence>
<feature type="domain" description="Lipoyl-binding" evidence="12">
    <location>
        <begin position="2"/>
        <end position="76"/>
    </location>
</feature>
<evidence type="ECO:0000256" key="6">
    <source>
        <dbReference type="ARBA" id="ARBA00022679"/>
    </source>
</evidence>
<dbReference type="KEGG" id="caby:Cabys_1912"/>
<dbReference type="EC" id="2.3.1.61" evidence="10"/>
<dbReference type="InterPro" id="IPR003016">
    <property type="entry name" value="2-oxoA_DH_lipoyl-BS"/>
</dbReference>
<sequence>MRIEIKAPEVGESINEVTIGKWLKKDGDFVEQDEIICEVESEKATLEVVSENSGQIKILVKEGETVPIGTPIATIETDAARPQKDSKVSDESVVEKTVDIATKTAEEHKLKITPVARKIIQEKKIDEKLLARFSADERITKARLEELLKDQQNDALAAQAAEFKEDEERTKSAQPSGIGRKERRERMSTLRQTIARHLVQAKQSTAMLTTFNEVDMSEIIKLRQEYKEEFLQKKGVKLGFMSFFIKATAQALQEFPVVNARIDGEDIVYHEYVDIGVAVSTDRGLVVPVIRDVQNLSLAEIEREVARLAAAARDKKLSIEELKGGTFSITNGGVFGSLLSTPIINIPQTAILGMHNIQERPVAIEGQVVIRPMMYLALSYDHRVIDGKESVQFLVRVKELIERPIRLLLDV</sequence>
<dbReference type="UniPathway" id="UPA00868">
    <property type="reaction ID" value="UER00840"/>
</dbReference>
<dbReference type="PANTHER" id="PTHR43416:SF5">
    <property type="entry name" value="DIHYDROLIPOYLLYSINE-RESIDUE SUCCINYLTRANSFERASE COMPONENT OF 2-OXOGLUTARATE DEHYDROGENASE COMPLEX, MITOCHONDRIAL"/>
    <property type="match status" value="1"/>
</dbReference>
<evidence type="ECO:0000256" key="9">
    <source>
        <dbReference type="ARBA" id="ARBA00052761"/>
    </source>
</evidence>
<dbReference type="GO" id="GO:0045252">
    <property type="term" value="C:oxoglutarate dehydrogenase complex"/>
    <property type="evidence" value="ECO:0007669"/>
    <property type="project" value="UniProtKB-UniRule"/>
</dbReference>
<reference evidence="13 16" key="2">
    <citation type="submission" date="2016-11" db="EMBL/GenBank/DDBJ databases">
        <title>Genomic analysis of Caldithrix abyssi and proposal of a novel bacterial phylum Caldithrichaeota.</title>
        <authorList>
            <person name="Kublanov I."/>
            <person name="Sigalova O."/>
            <person name="Gavrilov S."/>
            <person name="Lebedinsky A."/>
            <person name="Ivanova N."/>
            <person name="Daum C."/>
            <person name="Reddy T."/>
            <person name="Klenk H.P."/>
            <person name="Goker M."/>
            <person name="Reva O."/>
            <person name="Miroshnichenko M."/>
            <person name="Kyprides N."/>
            <person name="Woyke T."/>
            <person name="Gelfand M."/>
        </authorList>
    </citation>
    <scope>NUCLEOTIDE SEQUENCE [LARGE SCALE GENOMIC DNA]</scope>
    <source>
        <strain evidence="13 16">LF13</strain>
    </source>
</reference>
<dbReference type="Pfam" id="PF00198">
    <property type="entry name" value="2-oxoacid_dh"/>
    <property type="match status" value="1"/>
</dbReference>
<dbReference type="HOGENOM" id="CLU_016733_0_0_0"/>
<evidence type="ECO:0000256" key="10">
    <source>
        <dbReference type="NCBIfam" id="TIGR01347"/>
    </source>
</evidence>
<dbReference type="InterPro" id="IPR050537">
    <property type="entry name" value="2-oxoacid_dehydrogenase"/>
</dbReference>
<evidence type="ECO:0000256" key="7">
    <source>
        <dbReference type="ARBA" id="ARBA00022823"/>
    </source>
</evidence>
<evidence type="ECO:0000256" key="5">
    <source>
        <dbReference type="ARBA" id="ARBA00022532"/>
    </source>
</evidence>
<dbReference type="eggNOG" id="COG0508">
    <property type="taxonomic scope" value="Bacteria"/>
</dbReference>
<keyword evidence="7" id="KW-0450">Lipoyl</keyword>
<comment type="pathway">
    <text evidence="3">Amino-acid degradation; L-lysine degradation via saccharopine pathway; glutaryl-CoA from L-lysine: step 6/6.</text>
</comment>
<dbReference type="PANTHER" id="PTHR43416">
    <property type="entry name" value="DIHYDROLIPOYLLYSINE-RESIDUE SUCCINYLTRANSFERASE COMPONENT OF 2-OXOGLUTARATE DEHYDROGENASE COMPLEX, MITOCHONDRIAL-RELATED"/>
    <property type="match status" value="1"/>
</dbReference>
<keyword evidence="8" id="KW-0012">Acyltransferase</keyword>
<dbReference type="GO" id="GO:0006099">
    <property type="term" value="P:tricarboxylic acid cycle"/>
    <property type="evidence" value="ECO:0007669"/>
    <property type="project" value="UniProtKB-UniRule"/>
</dbReference>
<dbReference type="FunFam" id="3.30.559.10:FF:000007">
    <property type="entry name" value="Dihydrolipoamide acetyltransferase component of pyruvate dehydrogenase complex"/>
    <property type="match status" value="1"/>
</dbReference>
<dbReference type="CDD" id="cd06849">
    <property type="entry name" value="lipoyl_domain"/>
    <property type="match status" value="1"/>
</dbReference>
<evidence type="ECO:0000313" key="14">
    <source>
        <dbReference type="EMBL" id="EHO42647.1"/>
    </source>
</evidence>
<dbReference type="InterPro" id="IPR000089">
    <property type="entry name" value="Biotin_lipoyl"/>
</dbReference>
<organism evidence="14 15">
    <name type="scientific">Caldithrix abyssi DSM 13497</name>
    <dbReference type="NCBI Taxonomy" id="880073"/>
    <lineage>
        <taxon>Bacteria</taxon>
        <taxon>Pseudomonadati</taxon>
        <taxon>Calditrichota</taxon>
        <taxon>Calditrichia</taxon>
        <taxon>Calditrichales</taxon>
        <taxon>Calditrichaceae</taxon>
        <taxon>Caldithrix</taxon>
    </lineage>
</organism>
<reference evidence="14 15" key="1">
    <citation type="submission" date="2011-09" db="EMBL/GenBank/DDBJ databases">
        <title>The permanent draft genome of Caldithrix abyssi DSM 13497.</title>
        <authorList>
            <consortium name="US DOE Joint Genome Institute (JGI-PGF)"/>
            <person name="Lucas S."/>
            <person name="Han J."/>
            <person name="Lapidus A."/>
            <person name="Bruce D."/>
            <person name="Goodwin L."/>
            <person name="Pitluck S."/>
            <person name="Peters L."/>
            <person name="Kyrpides N."/>
            <person name="Mavromatis K."/>
            <person name="Ivanova N."/>
            <person name="Mikhailova N."/>
            <person name="Chertkov O."/>
            <person name="Detter J.C."/>
            <person name="Tapia R."/>
            <person name="Han C."/>
            <person name="Land M."/>
            <person name="Hauser L."/>
            <person name="Markowitz V."/>
            <person name="Cheng J.-F."/>
            <person name="Hugenholtz P."/>
            <person name="Woyke T."/>
            <person name="Wu D."/>
            <person name="Spring S."/>
            <person name="Brambilla E."/>
            <person name="Klenk H.-P."/>
            <person name="Eisen J.A."/>
        </authorList>
    </citation>
    <scope>NUCLEOTIDE SEQUENCE [LARGE SCALE GENOMIC DNA]</scope>
    <source>
        <strain evidence="14 15">DSM 13497</strain>
    </source>
</reference>
<comment type="function">
    <text evidence="2">E2 component of the 2-oxoglutarate dehydrogenase (OGDH) complex which catalyzes the second step in the conversion of 2-oxoglutarate to succinyl-CoA and CO(2).</text>
</comment>
<dbReference type="Proteomes" id="UP000183868">
    <property type="component" value="Chromosome"/>
</dbReference>
<feature type="region of interest" description="Disordered" evidence="11">
    <location>
        <begin position="161"/>
        <end position="186"/>
    </location>
</feature>
<dbReference type="InterPro" id="IPR011053">
    <property type="entry name" value="Single_hybrid_motif"/>
</dbReference>
<dbReference type="AlphaFoldDB" id="H1XT80"/>
<dbReference type="Gene3D" id="3.30.559.10">
    <property type="entry name" value="Chloramphenicol acetyltransferase-like domain"/>
    <property type="match status" value="1"/>
</dbReference>
<evidence type="ECO:0000256" key="1">
    <source>
        <dbReference type="ARBA" id="ARBA00001938"/>
    </source>
</evidence>
<evidence type="ECO:0000256" key="11">
    <source>
        <dbReference type="SAM" id="MobiDB-lite"/>
    </source>
</evidence>
<dbReference type="GO" id="GO:0004149">
    <property type="term" value="F:dihydrolipoyllysine-residue succinyltransferase activity"/>
    <property type="evidence" value="ECO:0007669"/>
    <property type="project" value="UniProtKB-UniRule"/>
</dbReference>
<name>H1XT80_CALAY</name>
<dbReference type="EMBL" id="CP018099">
    <property type="protein sequence ID" value="APF18661.1"/>
    <property type="molecule type" value="Genomic_DNA"/>
</dbReference>
<dbReference type="InParanoid" id="H1XT80"/>
<evidence type="ECO:0000313" key="13">
    <source>
        <dbReference type="EMBL" id="APF18661.1"/>
    </source>
</evidence>
<gene>
    <name evidence="13" type="ORF">Cabys_1912</name>
    <name evidence="14" type="ORF">Calab_3041</name>
</gene>
<evidence type="ECO:0000313" key="15">
    <source>
        <dbReference type="Proteomes" id="UP000004671"/>
    </source>
</evidence>
<accession>H1XT80</accession>
<protein>
    <recommendedName>
        <fullName evidence="10">Dihydrolipoyllysine-residue succinyltransferase</fullName>
        <ecNumber evidence="10">2.3.1.61</ecNumber>
    </recommendedName>
</protein>
<dbReference type="Proteomes" id="UP000004671">
    <property type="component" value="Chromosome"/>
</dbReference>
<dbReference type="PROSITE" id="PS50968">
    <property type="entry name" value="BIOTINYL_LIPOYL"/>
    <property type="match status" value="1"/>
</dbReference>
<dbReference type="PROSITE" id="PS00189">
    <property type="entry name" value="LIPOYL"/>
    <property type="match status" value="1"/>
</dbReference>
<dbReference type="GO" id="GO:0033512">
    <property type="term" value="P:L-lysine catabolic process to acetyl-CoA via saccharopine"/>
    <property type="evidence" value="ECO:0007669"/>
    <property type="project" value="UniProtKB-UniPathway"/>
</dbReference>